<dbReference type="InterPro" id="IPR022414">
    <property type="entry name" value="ATP-guanido_PTrfase_cat"/>
</dbReference>
<dbReference type="PROSITE" id="PS51510">
    <property type="entry name" value="PHOSPHAGEN_KINASE_C"/>
    <property type="match status" value="1"/>
</dbReference>
<dbReference type="Pfam" id="PF00217">
    <property type="entry name" value="ATP-gua_Ptrans"/>
    <property type="match status" value="1"/>
</dbReference>
<feature type="domain" description="Phosphagen kinase C-terminal" evidence="7">
    <location>
        <begin position="11"/>
        <end position="237"/>
    </location>
</feature>
<dbReference type="SUPFAM" id="SSF55931">
    <property type="entry name" value="Glutamine synthetase/guanido kinase"/>
    <property type="match status" value="1"/>
</dbReference>
<evidence type="ECO:0000256" key="2">
    <source>
        <dbReference type="ARBA" id="ARBA00022741"/>
    </source>
</evidence>
<dbReference type="GO" id="GO:0005524">
    <property type="term" value="F:ATP binding"/>
    <property type="evidence" value="ECO:0007669"/>
    <property type="project" value="UniProtKB-UniRule"/>
</dbReference>
<keyword evidence="2 5" id="KW-0547">Nucleotide-binding</keyword>
<evidence type="ECO:0000256" key="5">
    <source>
        <dbReference type="PROSITE-ProRule" id="PRU00843"/>
    </source>
</evidence>
<evidence type="ECO:0000313" key="8">
    <source>
        <dbReference type="EMBL" id="VFB15748.1"/>
    </source>
</evidence>
<dbReference type="Proteomes" id="UP000377798">
    <property type="component" value="Unassembled WGS sequence"/>
</dbReference>
<dbReference type="PROSITE" id="PS00112">
    <property type="entry name" value="PHOSPHAGEN_KINASE"/>
    <property type="match status" value="1"/>
</dbReference>
<keyword evidence="3 5" id="KW-0418">Kinase</keyword>
<comment type="similarity">
    <text evidence="5 6">Belongs to the ATP:guanido phosphotransferase family.</text>
</comment>
<dbReference type="PANTHER" id="PTHR11547:SF38">
    <property type="entry name" value="ARGININE KINASE 1-RELATED"/>
    <property type="match status" value="1"/>
</dbReference>
<proteinExistence type="inferred from homology"/>
<dbReference type="EMBL" id="CAACYI010000001">
    <property type="protein sequence ID" value="VFB15748.1"/>
    <property type="molecule type" value="Genomic_DNA"/>
</dbReference>
<organism evidence="8 9">
    <name type="scientific">Urinicoccus massiliensis</name>
    <dbReference type="NCBI Taxonomy" id="1723382"/>
    <lineage>
        <taxon>Bacteria</taxon>
        <taxon>Bacillati</taxon>
        <taxon>Bacillota</taxon>
        <taxon>Tissierellia</taxon>
        <taxon>Tissierellales</taxon>
        <taxon>Peptoniphilaceae</taxon>
        <taxon>Urinicoccus</taxon>
    </lineage>
</organism>
<feature type="binding site" evidence="5">
    <location>
        <position position="109"/>
    </location>
    <ligand>
        <name>ATP</name>
        <dbReference type="ChEBI" id="CHEBI:30616"/>
    </ligand>
</feature>
<keyword evidence="1 5" id="KW-0808">Transferase</keyword>
<name>A0A8H2R0J8_9FIRM</name>
<evidence type="ECO:0000259" key="7">
    <source>
        <dbReference type="PROSITE" id="PS51510"/>
    </source>
</evidence>
<gene>
    <name evidence="8" type="ORF">NCTC13150_00251</name>
</gene>
<dbReference type="GO" id="GO:0004111">
    <property type="term" value="F:creatine kinase activity"/>
    <property type="evidence" value="ECO:0007669"/>
    <property type="project" value="InterPro"/>
</dbReference>
<dbReference type="GO" id="GO:0005615">
    <property type="term" value="C:extracellular space"/>
    <property type="evidence" value="ECO:0007669"/>
    <property type="project" value="TreeGrafter"/>
</dbReference>
<dbReference type="InterPro" id="IPR023660">
    <property type="entry name" value="Arg_Kinase"/>
</dbReference>
<dbReference type="Gene3D" id="3.30.590.10">
    <property type="entry name" value="Glutamine synthetase/guanido kinase, catalytic domain"/>
    <property type="match status" value="1"/>
</dbReference>
<accession>A0A8H2R0J8</accession>
<keyword evidence="9" id="KW-1185">Reference proteome</keyword>
<dbReference type="RefSeq" id="WP_131748166.1">
    <property type="nucleotide sequence ID" value="NZ_CAACYI010000001.1"/>
</dbReference>
<sequence>MNPIKDDKTHIILTSRIRLARNLKDYPFTEVLNPDQEEEITKKVHDAIDSWPDTYTFYPLKQVSLLSRLHFVEQQWISPGMMERTDGASFFLREDKEVSIMVLEEDHLRLQAILPGLALEEAYQGLLQVERDLDKDLDFAYDCQYGYLTACPTNVGTGLRASVMVHLPALEISGLKSLKQSLTKMGLVLRGFHGEGSKSVGGIYQVSNEQTLGFTEQDYIRRLEKAVLEIVALEEAKRKELYFQEKIKLEDKVCRSFGILRNARILSYEEMCHCLSMIRLGIDLSIIKQENQLDIYETIFRLQNASLQIQKQARLDQESRDIYRADLCRRMMKEGF</sequence>
<comment type="caution">
    <text evidence="8">The sequence shown here is derived from an EMBL/GenBank/DDBJ whole genome shotgun (WGS) entry which is preliminary data.</text>
</comment>
<dbReference type="InterPro" id="IPR022415">
    <property type="entry name" value="ATP-guanido_PTrfase_AS"/>
</dbReference>
<comment type="caution">
    <text evidence="5">Lacks conserved residue(s) required for the propagation of feature annotation.</text>
</comment>
<evidence type="ECO:0000313" key="9">
    <source>
        <dbReference type="Proteomes" id="UP000377798"/>
    </source>
</evidence>
<evidence type="ECO:0000256" key="3">
    <source>
        <dbReference type="ARBA" id="ARBA00022777"/>
    </source>
</evidence>
<dbReference type="GO" id="GO:0046314">
    <property type="term" value="P:phosphocreatine biosynthetic process"/>
    <property type="evidence" value="ECO:0007669"/>
    <property type="project" value="InterPro"/>
</dbReference>
<feature type="binding site" evidence="5">
    <location>
        <begin position="160"/>
        <end position="164"/>
    </location>
    <ligand>
        <name>ATP</name>
        <dbReference type="ChEBI" id="CHEBI:30616"/>
    </ligand>
</feature>
<protein>
    <submittedName>
        <fullName evidence="8">ATP:guanido phosphotransferase SAV0524</fullName>
        <ecNumber evidence="8">2.7.3.-</ecNumber>
    </submittedName>
</protein>
<dbReference type="PANTHER" id="PTHR11547">
    <property type="entry name" value="ARGININE OR CREATINE KINASE"/>
    <property type="match status" value="1"/>
</dbReference>
<keyword evidence="4 5" id="KW-0067">ATP-binding</keyword>
<dbReference type="InterPro" id="IPR014746">
    <property type="entry name" value="Gln_synth/guanido_kin_cat_dom"/>
</dbReference>
<evidence type="ECO:0000256" key="1">
    <source>
        <dbReference type="ARBA" id="ARBA00022679"/>
    </source>
</evidence>
<reference evidence="8 9" key="1">
    <citation type="submission" date="2019-02" db="EMBL/GenBank/DDBJ databases">
        <authorList>
            <consortium name="Pathogen Informatics"/>
        </authorList>
    </citation>
    <scope>NUCLEOTIDE SEQUENCE [LARGE SCALE GENOMIC DNA]</scope>
    <source>
        <strain evidence="8 9">3012STDY7089603</strain>
    </source>
</reference>
<evidence type="ECO:0000256" key="4">
    <source>
        <dbReference type="ARBA" id="ARBA00022840"/>
    </source>
</evidence>
<dbReference type="AlphaFoldDB" id="A0A8H2R0J8"/>
<feature type="binding site" evidence="5">
    <location>
        <begin position="14"/>
        <end position="18"/>
    </location>
    <ligand>
        <name>ATP</name>
        <dbReference type="ChEBI" id="CHEBI:30616"/>
    </ligand>
</feature>
<dbReference type="CDD" id="cd07930">
    <property type="entry name" value="bacterial_phosphagen_kinase"/>
    <property type="match status" value="1"/>
</dbReference>
<evidence type="ECO:0000256" key="6">
    <source>
        <dbReference type="RuleBase" id="RU000505"/>
    </source>
</evidence>
<dbReference type="EC" id="2.7.3.-" evidence="8"/>
<feature type="binding site" evidence="5">
    <location>
        <begin position="190"/>
        <end position="195"/>
    </location>
    <ligand>
        <name>ATP</name>
        <dbReference type="ChEBI" id="CHEBI:30616"/>
    </ligand>
</feature>
<dbReference type="InterPro" id="IPR000749">
    <property type="entry name" value="ATP-guanido_PTrfase"/>
</dbReference>